<evidence type="ECO:0000313" key="2">
    <source>
        <dbReference type="EMBL" id="GEY65192.1"/>
    </source>
</evidence>
<sequence>MSSKDAKDEGSDSESDDDNLIGSRVKSSKHKKLKKFNYVIEKGEHIHLTKEQINDQKRLKEIAKAKMVKIQEDVTKEEWINLLGLNVVTKKGPITLKVYKEDGTDEVIPNFKASDVHLEKPLEEQGPLDRLNDLERKKRKHADDIYDLFRSTKKLKSSIQYEDHPAGNVLNEPVLDFIKFLGLMIMPGPSVPYYLLKSTKGT</sequence>
<gene>
    <name evidence="2" type="ORF">Tci_437166</name>
</gene>
<feature type="compositionally biased region" description="Basic and acidic residues" evidence="1">
    <location>
        <begin position="1"/>
        <end position="10"/>
    </location>
</feature>
<evidence type="ECO:0000256" key="1">
    <source>
        <dbReference type="SAM" id="MobiDB-lite"/>
    </source>
</evidence>
<reference evidence="2" key="1">
    <citation type="journal article" date="2019" name="Sci. Rep.">
        <title>Draft genome of Tanacetum cinerariifolium, the natural source of mosquito coil.</title>
        <authorList>
            <person name="Yamashiro T."/>
            <person name="Shiraishi A."/>
            <person name="Satake H."/>
            <person name="Nakayama K."/>
        </authorList>
    </citation>
    <scope>NUCLEOTIDE SEQUENCE</scope>
</reference>
<accession>A0A699HT56</accession>
<organism evidence="2">
    <name type="scientific">Tanacetum cinerariifolium</name>
    <name type="common">Dalmatian daisy</name>
    <name type="synonym">Chrysanthemum cinerariifolium</name>
    <dbReference type="NCBI Taxonomy" id="118510"/>
    <lineage>
        <taxon>Eukaryota</taxon>
        <taxon>Viridiplantae</taxon>
        <taxon>Streptophyta</taxon>
        <taxon>Embryophyta</taxon>
        <taxon>Tracheophyta</taxon>
        <taxon>Spermatophyta</taxon>
        <taxon>Magnoliopsida</taxon>
        <taxon>eudicotyledons</taxon>
        <taxon>Gunneridae</taxon>
        <taxon>Pentapetalae</taxon>
        <taxon>asterids</taxon>
        <taxon>campanulids</taxon>
        <taxon>Asterales</taxon>
        <taxon>Asteraceae</taxon>
        <taxon>Asteroideae</taxon>
        <taxon>Anthemideae</taxon>
        <taxon>Anthemidinae</taxon>
        <taxon>Tanacetum</taxon>
    </lineage>
</organism>
<name>A0A699HT56_TANCI</name>
<dbReference type="EMBL" id="BKCJ010197078">
    <property type="protein sequence ID" value="GEY65192.1"/>
    <property type="molecule type" value="Genomic_DNA"/>
</dbReference>
<comment type="caution">
    <text evidence="2">The sequence shown here is derived from an EMBL/GenBank/DDBJ whole genome shotgun (WGS) entry which is preliminary data.</text>
</comment>
<feature type="region of interest" description="Disordered" evidence="1">
    <location>
        <begin position="1"/>
        <end position="29"/>
    </location>
</feature>
<proteinExistence type="predicted"/>
<protein>
    <submittedName>
        <fullName evidence="2">Uncharacterized protein</fullName>
    </submittedName>
</protein>
<dbReference type="AlphaFoldDB" id="A0A699HT56"/>